<proteinExistence type="predicted"/>
<feature type="compositionally biased region" description="Basic and acidic residues" evidence="1">
    <location>
        <begin position="1"/>
        <end position="15"/>
    </location>
</feature>
<gene>
    <name evidence="2" type="ORF">Srubr_26560</name>
</gene>
<sequence length="69" mass="7525">MHRAEQNRLSLRERTGSGWEQKMYAQRRTCPAMPPPYARPAGARVAAPCGGAGGLSYGSVACLYPPDRF</sequence>
<reference evidence="3" key="1">
    <citation type="submission" date="2023-07" db="EMBL/GenBank/DDBJ databases">
        <title>Whole genome shotgun sequence of Streptomyces achromogenes subsp. rubradiris NBRC 14000.</title>
        <authorList>
            <person name="Komaki H."/>
            <person name="Tamura T."/>
        </authorList>
    </citation>
    <scope>NUCLEOTIDE SEQUENCE [LARGE SCALE GENOMIC DNA]</scope>
    <source>
        <strain evidence="3">NBRC 14000</strain>
    </source>
</reference>
<feature type="region of interest" description="Disordered" evidence="1">
    <location>
        <begin position="1"/>
        <end position="20"/>
    </location>
</feature>
<comment type="caution">
    <text evidence="2">The sequence shown here is derived from an EMBL/GenBank/DDBJ whole genome shotgun (WGS) entry which is preliminary data.</text>
</comment>
<accession>A0ABQ3RAC6</accession>
<dbReference type="Proteomes" id="UP000646738">
    <property type="component" value="Unassembled WGS sequence"/>
</dbReference>
<evidence type="ECO:0000313" key="3">
    <source>
        <dbReference type="Proteomes" id="UP000646738"/>
    </source>
</evidence>
<name>A0ABQ3RAC6_STRRR</name>
<dbReference type="EMBL" id="BNEA01000010">
    <property type="protein sequence ID" value="GHI52810.1"/>
    <property type="molecule type" value="Genomic_DNA"/>
</dbReference>
<evidence type="ECO:0000313" key="2">
    <source>
        <dbReference type="EMBL" id="GHI52810.1"/>
    </source>
</evidence>
<protein>
    <submittedName>
        <fullName evidence="2">Uncharacterized protein</fullName>
    </submittedName>
</protein>
<organism evidence="2 3">
    <name type="scientific">Streptomyces rubradiris</name>
    <name type="common">Streptomyces achromogenes subsp. rubradiris</name>
    <dbReference type="NCBI Taxonomy" id="285531"/>
    <lineage>
        <taxon>Bacteria</taxon>
        <taxon>Bacillati</taxon>
        <taxon>Actinomycetota</taxon>
        <taxon>Actinomycetes</taxon>
        <taxon>Kitasatosporales</taxon>
        <taxon>Streptomycetaceae</taxon>
        <taxon>Streptomyces</taxon>
    </lineage>
</organism>
<keyword evidence="3" id="KW-1185">Reference proteome</keyword>
<evidence type="ECO:0000256" key="1">
    <source>
        <dbReference type="SAM" id="MobiDB-lite"/>
    </source>
</evidence>